<evidence type="ECO:0000256" key="4">
    <source>
        <dbReference type="ARBA" id="ARBA00023136"/>
    </source>
</evidence>
<dbReference type="InterPro" id="IPR012340">
    <property type="entry name" value="NA-bd_OB-fold"/>
</dbReference>
<dbReference type="Gene3D" id="2.40.50.140">
    <property type="entry name" value="Nucleic acid-binding proteins"/>
    <property type="match status" value="1"/>
</dbReference>
<dbReference type="EMBL" id="JAGINU010000001">
    <property type="protein sequence ID" value="MBP2368404.1"/>
    <property type="molecule type" value="Genomic_DNA"/>
</dbReference>
<comment type="caution">
    <text evidence="7">The sequence shown here is derived from an EMBL/GenBank/DDBJ whole genome shotgun (WGS) entry which is preliminary data.</text>
</comment>
<keyword evidence="4 5" id="KW-0472">Membrane</keyword>
<keyword evidence="7" id="KW-0645">Protease</keyword>
<comment type="subcellular location">
    <subcellularLocation>
        <location evidence="1">Membrane</location>
        <topology evidence="1">Multi-pass membrane protein</topology>
    </subcellularLocation>
</comment>
<keyword evidence="3 5" id="KW-1133">Transmembrane helix</keyword>
<dbReference type="InterPro" id="IPR052165">
    <property type="entry name" value="Membrane_assoc_protease"/>
</dbReference>
<gene>
    <name evidence="7" type="ORF">JOF36_004100</name>
</gene>
<feature type="domain" description="NfeD-like C-terminal" evidence="6">
    <location>
        <begin position="84"/>
        <end position="140"/>
    </location>
</feature>
<dbReference type="RefSeq" id="WP_210029486.1">
    <property type="nucleotide sequence ID" value="NZ_JAGINU010000001.1"/>
</dbReference>
<organism evidence="7 8">
    <name type="scientific">Pseudonocardia parietis</name>
    <dbReference type="NCBI Taxonomy" id="570936"/>
    <lineage>
        <taxon>Bacteria</taxon>
        <taxon>Bacillati</taxon>
        <taxon>Actinomycetota</taxon>
        <taxon>Actinomycetes</taxon>
        <taxon>Pseudonocardiales</taxon>
        <taxon>Pseudonocardiaceae</taxon>
        <taxon>Pseudonocardia</taxon>
    </lineage>
</organism>
<name>A0ABS4VWX1_9PSEU</name>
<evidence type="ECO:0000256" key="3">
    <source>
        <dbReference type="ARBA" id="ARBA00022989"/>
    </source>
</evidence>
<keyword evidence="7" id="KW-0378">Hydrolase</keyword>
<evidence type="ECO:0000259" key="6">
    <source>
        <dbReference type="Pfam" id="PF01957"/>
    </source>
</evidence>
<protein>
    <submittedName>
        <fullName evidence="7">Membrane protein implicated in regulation of membrane protease activity</fullName>
    </submittedName>
</protein>
<feature type="transmembrane region" description="Helical" evidence="5">
    <location>
        <begin position="45"/>
        <end position="64"/>
    </location>
</feature>
<dbReference type="GO" id="GO:0008233">
    <property type="term" value="F:peptidase activity"/>
    <property type="evidence" value="ECO:0007669"/>
    <property type="project" value="UniProtKB-KW"/>
</dbReference>
<sequence>MTPALIWLLVGVVLVGAEFVSGELFLVMLGGGALAAAGGAALGLGLLPSAGLFAIVSVLLLLAARPAAKRKLQERMESLERHQDRFVGAPAQVVQRVDGTGGQVRIGRELWTARSLDGEEVLEEGSTAIVLQVTGAAVLVTGRGELPPS</sequence>
<evidence type="ECO:0000256" key="1">
    <source>
        <dbReference type="ARBA" id="ARBA00004141"/>
    </source>
</evidence>
<evidence type="ECO:0000313" key="7">
    <source>
        <dbReference type="EMBL" id="MBP2368404.1"/>
    </source>
</evidence>
<keyword evidence="8" id="KW-1185">Reference proteome</keyword>
<dbReference type="SUPFAM" id="SSF141322">
    <property type="entry name" value="NfeD domain-like"/>
    <property type="match status" value="1"/>
</dbReference>
<evidence type="ECO:0000313" key="8">
    <source>
        <dbReference type="Proteomes" id="UP001519295"/>
    </source>
</evidence>
<dbReference type="Pfam" id="PF01957">
    <property type="entry name" value="NfeD"/>
    <property type="match status" value="1"/>
</dbReference>
<keyword evidence="2 5" id="KW-0812">Transmembrane</keyword>
<evidence type="ECO:0000256" key="5">
    <source>
        <dbReference type="SAM" id="Phobius"/>
    </source>
</evidence>
<dbReference type="PANTHER" id="PTHR33507">
    <property type="entry name" value="INNER MEMBRANE PROTEIN YBBJ"/>
    <property type="match status" value="1"/>
</dbReference>
<proteinExistence type="predicted"/>
<dbReference type="InterPro" id="IPR002810">
    <property type="entry name" value="NfeD-like_C"/>
</dbReference>
<accession>A0ABS4VWX1</accession>
<reference evidence="7 8" key="1">
    <citation type="submission" date="2021-03" db="EMBL/GenBank/DDBJ databases">
        <title>Sequencing the genomes of 1000 actinobacteria strains.</title>
        <authorList>
            <person name="Klenk H.-P."/>
        </authorList>
    </citation>
    <scope>NUCLEOTIDE SEQUENCE [LARGE SCALE GENOMIC DNA]</scope>
    <source>
        <strain evidence="7 8">DSM 45256</strain>
    </source>
</reference>
<dbReference type="PANTHER" id="PTHR33507:SF3">
    <property type="entry name" value="INNER MEMBRANE PROTEIN YBBJ"/>
    <property type="match status" value="1"/>
</dbReference>
<dbReference type="GO" id="GO:0006508">
    <property type="term" value="P:proteolysis"/>
    <property type="evidence" value="ECO:0007669"/>
    <property type="project" value="UniProtKB-KW"/>
</dbReference>
<evidence type="ECO:0000256" key="2">
    <source>
        <dbReference type="ARBA" id="ARBA00022692"/>
    </source>
</evidence>
<dbReference type="Proteomes" id="UP001519295">
    <property type="component" value="Unassembled WGS sequence"/>
</dbReference>